<reference evidence="6 7" key="1">
    <citation type="submission" date="2019-06" db="EMBL/GenBank/DDBJ databases">
        <title>Aeromicrobium sp. nov., isolated from a maize field.</title>
        <authorList>
            <person name="Lin S.-Y."/>
            <person name="Tsai C.-F."/>
            <person name="Young C.-C."/>
        </authorList>
    </citation>
    <scope>NUCLEOTIDE SEQUENCE [LARGE SCALE GENOMIC DNA]</scope>
    <source>
        <strain evidence="6 7">CC-CFT486</strain>
    </source>
</reference>
<evidence type="ECO:0000313" key="6">
    <source>
        <dbReference type="EMBL" id="TXL60719.1"/>
    </source>
</evidence>
<feature type="domain" description="HTH tetR-type" evidence="5">
    <location>
        <begin position="23"/>
        <end position="83"/>
    </location>
</feature>
<dbReference type="PROSITE" id="PS01081">
    <property type="entry name" value="HTH_TETR_1"/>
    <property type="match status" value="1"/>
</dbReference>
<organism evidence="6 7">
    <name type="scientific">Aeromicrobium terrae</name>
    <dbReference type="NCBI Taxonomy" id="2498846"/>
    <lineage>
        <taxon>Bacteria</taxon>
        <taxon>Bacillati</taxon>
        <taxon>Actinomycetota</taxon>
        <taxon>Actinomycetes</taxon>
        <taxon>Propionibacteriales</taxon>
        <taxon>Nocardioidaceae</taxon>
        <taxon>Aeromicrobium</taxon>
    </lineage>
</organism>
<dbReference type="InterPro" id="IPR001647">
    <property type="entry name" value="HTH_TetR"/>
</dbReference>
<dbReference type="PANTHER" id="PTHR30055">
    <property type="entry name" value="HTH-TYPE TRANSCRIPTIONAL REGULATOR RUTR"/>
    <property type="match status" value="1"/>
</dbReference>
<dbReference type="EMBL" id="VDUX01000004">
    <property type="protein sequence ID" value="TXL60719.1"/>
    <property type="molecule type" value="Genomic_DNA"/>
</dbReference>
<dbReference type="PROSITE" id="PS50977">
    <property type="entry name" value="HTH_TETR_2"/>
    <property type="match status" value="1"/>
</dbReference>
<gene>
    <name evidence="6" type="ORF">FHP06_09840</name>
</gene>
<dbReference type="OrthoDB" id="956698at2"/>
<accession>A0A5C8NFY8</accession>
<dbReference type="GO" id="GO:0003700">
    <property type="term" value="F:DNA-binding transcription factor activity"/>
    <property type="evidence" value="ECO:0007669"/>
    <property type="project" value="TreeGrafter"/>
</dbReference>
<evidence type="ECO:0000256" key="2">
    <source>
        <dbReference type="ARBA" id="ARBA00023125"/>
    </source>
</evidence>
<dbReference type="InterPro" id="IPR050109">
    <property type="entry name" value="HTH-type_TetR-like_transc_reg"/>
</dbReference>
<protein>
    <submittedName>
        <fullName evidence="6">TetR family transcriptional regulator</fullName>
    </submittedName>
</protein>
<dbReference type="PANTHER" id="PTHR30055:SF238">
    <property type="entry name" value="MYCOFACTOCIN BIOSYNTHESIS TRANSCRIPTIONAL REGULATOR MFTR-RELATED"/>
    <property type="match status" value="1"/>
</dbReference>
<dbReference type="Pfam" id="PF00440">
    <property type="entry name" value="TetR_N"/>
    <property type="match status" value="1"/>
</dbReference>
<sequence length="205" mass="22418">MQRMVRFALTGRPPLGLRERKKIKLRRSVRAEALRLFAAQGYDETTVEQIADAADISTTTFYRYFPTKEDTVLDDEYDSLVEQCLGSETSASLFAMVMAAVTAVAAAVEAERETALARLRLFATVPALKARQGAEGSGTRDLYARLLSEHSGRPVDDFALRITAAALTAAMLEATNRWSDGSGRESLVTLMNEAVTVLEPLIVAL</sequence>
<feature type="DNA-binding region" description="H-T-H motif" evidence="4">
    <location>
        <begin position="46"/>
        <end position="65"/>
    </location>
</feature>
<dbReference type="GO" id="GO:0000976">
    <property type="term" value="F:transcription cis-regulatory region binding"/>
    <property type="evidence" value="ECO:0007669"/>
    <property type="project" value="TreeGrafter"/>
</dbReference>
<dbReference type="AlphaFoldDB" id="A0A5C8NFY8"/>
<dbReference type="Gene3D" id="1.10.10.60">
    <property type="entry name" value="Homeodomain-like"/>
    <property type="match status" value="1"/>
</dbReference>
<dbReference type="Gene3D" id="1.10.357.10">
    <property type="entry name" value="Tetracycline Repressor, domain 2"/>
    <property type="match status" value="1"/>
</dbReference>
<evidence type="ECO:0000256" key="4">
    <source>
        <dbReference type="PROSITE-ProRule" id="PRU00335"/>
    </source>
</evidence>
<keyword evidence="3" id="KW-0804">Transcription</keyword>
<dbReference type="Proteomes" id="UP000321571">
    <property type="component" value="Unassembled WGS sequence"/>
</dbReference>
<evidence type="ECO:0000256" key="1">
    <source>
        <dbReference type="ARBA" id="ARBA00023015"/>
    </source>
</evidence>
<dbReference type="PRINTS" id="PR00455">
    <property type="entry name" value="HTHTETR"/>
</dbReference>
<dbReference type="InterPro" id="IPR023772">
    <property type="entry name" value="DNA-bd_HTH_TetR-type_CS"/>
</dbReference>
<name>A0A5C8NFY8_9ACTN</name>
<dbReference type="InterPro" id="IPR009057">
    <property type="entry name" value="Homeodomain-like_sf"/>
</dbReference>
<evidence type="ECO:0000259" key="5">
    <source>
        <dbReference type="PROSITE" id="PS50977"/>
    </source>
</evidence>
<dbReference type="SUPFAM" id="SSF46689">
    <property type="entry name" value="Homeodomain-like"/>
    <property type="match status" value="1"/>
</dbReference>
<comment type="caution">
    <text evidence="6">The sequence shown here is derived from an EMBL/GenBank/DDBJ whole genome shotgun (WGS) entry which is preliminary data.</text>
</comment>
<keyword evidence="7" id="KW-1185">Reference proteome</keyword>
<keyword evidence="1" id="KW-0805">Transcription regulation</keyword>
<proteinExistence type="predicted"/>
<evidence type="ECO:0000256" key="3">
    <source>
        <dbReference type="ARBA" id="ARBA00023163"/>
    </source>
</evidence>
<evidence type="ECO:0000313" key="7">
    <source>
        <dbReference type="Proteomes" id="UP000321571"/>
    </source>
</evidence>
<dbReference type="InterPro" id="IPR041347">
    <property type="entry name" value="MftR_C"/>
</dbReference>
<keyword evidence="2 4" id="KW-0238">DNA-binding</keyword>
<dbReference type="Pfam" id="PF17754">
    <property type="entry name" value="TetR_C_14"/>
    <property type="match status" value="1"/>
</dbReference>